<evidence type="ECO:0008006" key="4">
    <source>
        <dbReference type="Google" id="ProtNLM"/>
    </source>
</evidence>
<evidence type="ECO:0000256" key="1">
    <source>
        <dbReference type="SAM" id="MobiDB-lite"/>
    </source>
</evidence>
<reference evidence="2 3" key="1">
    <citation type="submission" date="2016-10" db="EMBL/GenBank/DDBJ databases">
        <authorList>
            <person name="de Groot N.N."/>
        </authorList>
    </citation>
    <scope>NUCLEOTIDE SEQUENCE [LARGE SCALE GENOMIC DNA]</scope>
    <source>
        <strain evidence="2 3">CGMCC 4.5739</strain>
    </source>
</reference>
<gene>
    <name evidence="2" type="ORF">SAMN05421773_110215</name>
</gene>
<keyword evidence="3" id="KW-1185">Reference proteome</keyword>
<name>A0A1I1Q1M1_9ACTN</name>
<dbReference type="AlphaFoldDB" id="A0A1I1Q1M1"/>
<proteinExistence type="predicted"/>
<accession>A0A1I1Q1M1</accession>
<protein>
    <recommendedName>
        <fullName evidence="4">Deoxyxylulose-5-phosphate synthase</fullName>
    </recommendedName>
</protein>
<organism evidence="2 3">
    <name type="scientific">Streptomyces aidingensis</name>
    <dbReference type="NCBI Taxonomy" id="910347"/>
    <lineage>
        <taxon>Bacteria</taxon>
        <taxon>Bacillati</taxon>
        <taxon>Actinomycetota</taxon>
        <taxon>Actinomycetes</taxon>
        <taxon>Kitasatosporales</taxon>
        <taxon>Streptomycetaceae</taxon>
        <taxon>Streptomyces</taxon>
    </lineage>
</organism>
<dbReference type="Proteomes" id="UP000199207">
    <property type="component" value="Unassembled WGS sequence"/>
</dbReference>
<dbReference type="EMBL" id="FOLM01000010">
    <property type="protein sequence ID" value="SFD15949.1"/>
    <property type="molecule type" value="Genomic_DNA"/>
</dbReference>
<evidence type="ECO:0000313" key="2">
    <source>
        <dbReference type="EMBL" id="SFD15949.1"/>
    </source>
</evidence>
<feature type="region of interest" description="Disordered" evidence="1">
    <location>
        <begin position="88"/>
        <end position="111"/>
    </location>
</feature>
<sequence length="111" mass="11502">MCLPCRVSFKKRAEAGHQGVCPGCGGGLIDAGQDLAVPGKRDTAGWKALAAVLGSGLTFHSGCCEGPGWRPRHPREVRERLAAAARSGVPVAEALSTPDLDELTRQAPGKS</sequence>
<evidence type="ECO:0000313" key="3">
    <source>
        <dbReference type="Proteomes" id="UP000199207"/>
    </source>
</evidence>